<dbReference type="KEGG" id="plei:Q9312_19105"/>
<protein>
    <submittedName>
        <fullName evidence="1">Uncharacterized protein</fullName>
    </submittedName>
</protein>
<dbReference type="RefSeq" id="WP_309202457.1">
    <property type="nucleotide sequence ID" value="NZ_CP133548.1"/>
</dbReference>
<name>A0AA51RTG3_9GAMM</name>
<evidence type="ECO:0000313" key="2">
    <source>
        <dbReference type="Proteomes" id="UP001239782"/>
    </source>
</evidence>
<evidence type="ECO:0000313" key="1">
    <source>
        <dbReference type="EMBL" id="WMS87316.1"/>
    </source>
</evidence>
<sequence length="485" mass="55668">MEIEITLDDEDLDCKEQVSDITEDEIESVNGFYSESYKKLMLLLKKNDAMRAFRFDKYSDAVSPVMHGYQFEISNWPVLISNDHLKEYQYFIKMLPSLYIKSLNAFGDKLNGIDFESFFALPQYYLDLYLRLNVQPDELYIRHDFVYSDKQMKLIESNVGSSLGGWQHDWLEPAFKSTLGPLEEQFGLRLIRKTVADAFFSFNTRLAKRVKPHRDEVNILFYYTDSTPEEQAMVEVVIEQMCEKIKPKDVSKVTTILFEDFNIFEFKSDGRMFYEGSEVDVMLVDDGLIPDQFSLRLYTSILSKNVIFFDGLLGSLIGNKAMSAVLHEERIASIFSPDEQEFISKYVPWTKIMTSGVVSWKGQSFKLSELLKDQKDAFVIKKTLSLQGADVFVGRSLTQSDWNDLVDEKVSTSEWVAQEFCAPDYIITTDSKGELKRFDAVWGIFDIGTQYGGACVRGQLIDGLNDKVINAAKGAVDFLVFEESE</sequence>
<dbReference type="AlphaFoldDB" id="A0AA51RTG3"/>
<organism evidence="1 2">
    <name type="scientific">Pleionea litopenaei</name>
    <dbReference type="NCBI Taxonomy" id="3070815"/>
    <lineage>
        <taxon>Bacteria</taxon>
        <taxon>Pseudomonadati</taxon>
        <taxon>Pseudomonadota</taxon>
        <taxon>Gammaproteobacteria</taxon>
        <taxon>Oceanospirillales</taxon>
        <taxon>Pleioneaceae</taxon>
        <taxon>Pleionea</taxon>
    </lineage>
</organism>
<dbReference type="EMBL" id="CP133548">
    <property type="protein sequence ID" value="WMS87316.1"/>
    <property type="molecule type" value="Genomic_DNA"/>
</dbReference>
<proteinExistence type="predicted"/>
<dbReference type="Proteomes" id="UP001239782">
    <property type="component" value="Chromosome"/>
</dbReference>
<gene>
    <name evidence="1" type="ORF">Q9312_19105</name>
</gene>
<dbReference type="SUPFAM" id="SSF56059">
    <property type="entry name" value="Glutathione synthetase ATP-binding domain-like"/>
    <property type="match status" value="1"/>
</dbReference>
<accession>A0AA51RTG3</accession>
<keyword evidence="2" id="KW-1185">Reference proteome</keyword>
<reference evidence="1 2" key="1">
    <citation type="submission" date="2023-08" db="EMBL/GenBank/DDBJ databases">
        <title>Pleionea litopenaei sp. nov., isolated from stomach of juvenile Litopenaeus vannamei.</title>
        <authorList>
            <person name="Rho A.M."/>
            <person name="Hwang C.Y."/>
        </authorList>
    </citation>
    <scope>NUCLEOTIDE SEQUENCE [LARGE SCALE GENOMIC DNA]</scope>
    <source>
        <strain evidence="1 2">HL-JVS1</strain>
    </source>
</reference>